<accession>A0A318SH84</accession>
<dbReference type="InterPro" id="IPR002299">
    <property type="entry name" value="Porin_Neis"/>
</dbReference>
<sequence>MSGRGGQGGGKPMQKIKFKQAVLVLAVLASGAAYAQSNVTLYGRVNTTVERQKTGDATVGGVFNNASRFGFVGTEDLGGGLKAGFQLESGFNSDTGAAAATFFGRRSEVNLSGGFGTVRLGRFFAESYFATADYVSLHNHDTGSSSDALYAYVMRDTNKVAYRTPSIANLTVEAAVGLHEQIKNTPAAAGANGKYAQDLAANYKLGALELGAGYTHLDIARQAAFRALYTVGPFIVGGYYQRDKNAYVVNGGERNNLRLAGAYLFGASELHLNVGRADSYKNVADSGATQATIAYNYKLSKRTKVYAYYTRVNNDRNAVYNVGTAGQKFSSVAAGIRHNL</sequence>
<keyword evidence="6 11" id="KW-0732">Signal</keyword>
<evidence type="ECO:0000256" key="11">
    <source>
        <dbReference type="SAM" id="SignalP"/>
    </source>
</evidence>
<keyword evidence="10" id="KW-0998">Cell outer membrane</keyword>
<comment type="subcellular location">
    <subcellularLocation>
        <location evidence="1">Cell outer membrane</location>
        <topology evidence="1">Multi-pass membrane protein</topology>
    </subcellularLocation>
</comment>
<keyword evidence="7" id="KW-0406">Ion transport</keyword>
<evidence type="ECO:0000256" key="10">
    <source>
        <dbReference type="ARBA" id="ARBA00023237"/>
    </source>
</evidence>
<dbReference type="GO" id="GO:0015288">
    <property type="term" value="F:porin activity"/>
    <property type="evidence" value="ECO:0007669"/>
    <property type="project" value="UniProtKB-KW"/>
</dbReference>
<comment type="subunit">
    <text evidence="2">Homotrimer.</text>
</comment>
<feature type="chain" id="PRO_5016311334" evidence="11">
    <location>
        <begin position="36"/>
        <end position="340"/>
    </location>
</feature>
<proteinExistence type="predicted"/>
<comment type="caution">
    <text evidence="13">The sequence shown here is derived from an EMBL/GenBank/DDBJ whole genome shotgun (WGS) entry which is preliminary data.</text>
</comment>
<protein>
    <submittedName>
        <fullName evidence="13">Putative porin</fullName>
    </submittedName>
</protein>
<dbReference type="EMBL" id="QJTC01000011">
    <property type="protein sequence ID" value="PYE77975.1"/>
    <property type="molecule type" value="Genomic_DNA"/>
</dbReference>
<evidence type="ECO:0000256" key="5">
    <source>
        <dbReference type="ARBA" id="ARBA00022692"/>
    </source>
</evidence>
<evidence type="ECO:0000256" key="6">
    <source>
        <dbReference type="ARBA" id="ARBA00022729"/>
    </source>
</evidence>
<keyword evidence="8" id="KW-0626">Porin</keyword>
<gene>
    <name evidence="13" type="ORF">DFQ15_111120</name>
</gene>
<evidence type="ECO:0000256" key="1">
    <source>
        <dbReference type="ARBA" id="ARBA00004571"/>
    </source>
</evidence>
<dbReference type="PRINTS" id="PR00184">
    <property type="entry name" value="NEISSPPORIN"/>
</dbReference>
<dbReference type="GO" id="GO:0009279">
    <property type="term" value="C:cell outer membrane"/>
    <property type="evidence" value="ECO:0007669"/>
    <property type="project" value="UniProtKB-SubCell"/>
</dbReference>
<keyword evidence="4" id="KW-1134">Transmembrane beta strand</keyword>
<organism evidence="13 14">
    <name type="scientific">Xylophilus ampelinus</name>
    <dbReference type="NCBI Taxonomy" id="54067"/>
    <lineage>
        <taxon>Bacteria</taxon>
        <taxon>Pseudomonadati</taxon>
        <taxon>Pseudomonadota</taxon>
        <taxon>Betaproteobacteria</taxon>
        <taxon>Burkholderiales</taxon>
        <taxon>Xylophilus</taxon>
    </lineage>
</organism>
<evidence type="ECO:0000259" key="12">
    <source>
        <dbReference type="Pfam" id="PF13609"/>
    </source>
</evidence>
<keyword evidence="3" id="KW-0813">Transport</keyword>
<dbReference type="Proteomes" id="UP000247540">
    <property type="component" value="Unassembled WGS sequence"/>
</dbReference>
<keyword evidence="5" id="KW-0812">Transmembrane</keyword>
<evidence type="ECO:0000256" key="3">
    <source>
        <dbReference type="ARBA" id="ARBA00022448"/>
    </source>
</evidence>
<keyword evidence="9" id="KW-0472">Membrane</keyword>
<evidence type="ECO:0000256" key="2">
    <source>
        <dbReference type="ARBA" id="ARBA00011233"/>
    </source>
</evidence>
<evidence type="ECO:0000256" key="4">
    <source>
        <dbReference type="ARBA" id="ARBA00022452"/>
    </source>
</evidence>
<dbReference type="InterPro" id="IPR050298">
    <property type="entry name" value="Gram-neg_bact_OMP"/>
</dbReference>
<evidence type="ECO:0000256" key="7">
    <source>
        <dbReference type="ARBA" id="ARBA00023065"/>
    </source>
</evidence>
<evidence type="ECO:0000313" key="13">
    <source>
        <dbReference type="EMBL" id="PYE77975.1"/>
    </source>
</evidence>
<evidence type="ECO:0000313" key="14">
    <source>
        <dbReference type="Proteomes" id="UP000247540"/>
    </source>
</evidence>
<dbReference type="GO" id="GO:0006811">
    <property type="term" value="P:monoatomic ion transport"/>
    <property type="evidence" value="ECO:0007669"/>
    <property type="project" value="UniProtKB-KW"/>
</dbReference>
<dbReference type="CDD" id="cd00342">
    <property type="entry name" value="gram_neg_porins"/>
    <property type="match status" value="1"/>
</dbReference>
<evidence type="ECO:0000256" key="9">
    <source>
        <dbReference type="ARBA" id="ARBA00023136"/>
    </source>
</evidence>
<dbReference type="InterPro" id="IPR023614">
    <property type="entry name" value="Porin_dom_sf"/>
</dbReference>
<dbReference type="GO" id="GO:0046930">
    <property type="term" value="C:pore complex"/>
    <property type="evidence" value="ECO:0007669"/>
    <property type="project" value="UniProtKB-KW"/>
</dbReference>
<dbReference type="AlphaFoldDB" id="A0A318SH84"/>
<keyword evidence="14" id="KW-1185">Reference proteome</keyword>
<feature type="signal peptide" evidence="11">
    <location>
        <begin position="1"/>
        <end position="35"/>
    </location>
</feature>
<dbReference type="PANTHER" id="PTHR34501:SF9">
    <property type="entry name" value="MAJOR OUTER MEMBRANE PROTEIN P.IA"/>
    <property type="match status" value="1"/>
</dbReference>
<evidence type="ECO:0000256" key="8">
    <source>
        <dbReference type="ARBA" id="ARBA00023114"/>
    </source>
</evidence>
<dbReference type="PANTHER" id="PTHR34501">
    <property type="entry name" value="PROTEIN YDDL-RELATED"/>
    <property type="match status" value="1"/>
</dbReference>
<feature type="domain" description="Porin" evidence="12">
    <location>
        <begin position="22"/>
        <end position="316"/>
    </location>
</feature>
<dbReference type="Pfam" id="PF13609">
    <property type="entry name" value="Porin_4"/>
    <property type="match status" value="1"/>
</dbReference>
<reference evidence="13 14" key="1">
    <citation type="submission" date="2018-06" db="EMBL/GenBank/DDBJ databases">
        <title>Genomic Encyclopedia of Type Strains, Phase III (KMG-III): the genomes of soil and plant-associated and newly described type strains.</title>
        <authorList>
            <person name="Whitman W."/>
        </authorList>
    </citation>
    <scope>NUCLEOTIDE SEQUENCE [LARGE SCALE GENOMIC DNA]</scope>
    <source>
        <strain evidence="13 14">CECT 7646</strain>
    </source>
</reference>
<dbReference type="SUPFAM" id="SSF56935">
    <property type="entry name" value="Porins"/>
    <property type="match status" value="1"/>
</dbReference>
<dbReference type="Gene3D" id="2.40.160.10">
    <property type="entry name" value="Porin"/>
    <property type="match status" value="1"/>
</dbReference>
<dbReference type="InterPro" id="IPR033900">
    <property type="entry name" value="Gram_neg_porin_domain"/>
</dbReference>
<name>A0A318SH84_9BURK</name>